<protein>
    <recommendedName>
        <fullName evidence="4">Glycosyltransferase subfamily 4-like N-terminal domain-containing protein</fullName>
    </recommendedName>
</protein>
<comment type="caution">
    <text evidence="2">The sequence shown here is derived from an EMBL/GenBank/DDBJ whole genome shotgun (WGS) entry which is preliminary data.</text>
</comment>
<evidence type="ECO:0000313" key="2">
    <source>
        <dbReference type="EMBL" id="OGY18912.1"/>
    </source>
</evidence>
<evidence type="ECO:0008006" key="4">
    <source>
        <dbReference type="Google" id="ProtNLM"/>
    </source>
</evidence>
<reference evidence="2 3" key="1">
    <citation type="journal article" date="2016" name="Nat. Commun.">
        <title>Thousands of microbial genomes shed light on interconnected biogeochemical processes in an aquifer system.</title>
        <authorList>
            <person name="Anantharaman K."/>
            <person name="Brown C.T."/>
            <person name="Hug L.A."/>
            <person name="Sharon I."/>
            <person name="Castelle C.J."/>
            <person name="Probst A.J."/>
            <person name="Thomas B.C."/>
            <person name="Singh A."/>
            <person name="Wilkins M.J."/>
            <person name="Karaoz U."/>
            <person name="Brodie E.L."/>
            <person name="Williams K.H."/>
            <person name="Hubbard S.S."/>
            <person name="Banfield J.F."/>
        </authorList>
    </citation>
    <scope>NUCLEOTIDE SEQUENCE [LARGE SCALE GENOMIC DNA]</scope>
</reference>
<accession>A0A1G1VU57</accession>
<dbReference type="PANTHER" id="PTHR46401:SF2">
    <property type="entry name" value="GLYCOSYLTRANSFERASE WBBK-RELATED"/>
    <property type="match status" value="1"/>
</dbReference>
<dbReference type="Proteomes" id="UP000179233">
    <property type="component" value="Unassembled WGS sequence"/>
</dbReference>
<dbReference type="AlphaFoldDB" id="A0A1G1VU57"/>
<dbReference type="PANTHER" id="PTHR46401">
    <property type="entry name" value="GLYCOSYLTRANSFERASE WBBK-RELATED"/>
    <property type="match status" value="1"/>
</dbReference>
<gene>
    <name evidence="2" type="ORF">A2786_05480</name>
</gene>
<dbReference type="EMBL" id="MHCJ01000003">
    <property type="protein sequence ID" value="OGY18912.1"/>
    <property type="molecule type" value="Genomic_DNA"/>
</dbReference>
<keyword evidence="1" id="KW-0808">Transferase</keyword>
<evidence type="ECO:0000256" key="1">
    <source>
        <dbReference type="ARBA" id="ARBA00022679"/>
    </source>
</evidence>
<evidence type="ECO:0000313" key="3">
    <source>
        <dbReference type="Proteomes" id="UP000179233"/>
    </source>
</evidence>
<dbReference type="Gene3D" id="3.40.50.2000">
    <property type="entry name" value="Glycogen Phosphorylase B"/>
    <property type="match status" value="1"/>
</dbReference>
<dbReference type="SUPFAM" id="SSF53756">
    <property type="entry name" value="UDP-Glycosyltransferase/glycogen phosphorylase"/>
    <property type="match status" value="1"/>
</dbReference>
<proteinExistence type="predicted"/>
<dbReference type="GO" id="GO:0009103">
    <property type="term" value="P:lipopolysaccharide biosynthetic process"/>
    <property type="evidence" value="ECO:0007669"/>
    <property type="project" value="TreeGrafter"/>
</dbReference>
<dbReference type="Pfam" id="PF13692">
    <property type="entry name" value="Glyco_trans_1_4"/>
    <property type="match status" value="1"/>
</dbReference>
<name>A0A1G1VU57_9BACT</name>
<organism evidence="2 3">
    <name type="scientific">Candidatus Chisholmbacteria bacterium RIFCSPHIGHO2_01_FULL_52_32</name>
    <dbReference type="NCBI Taxonomy" id="1797591"/>
    <lineage>
        <taxon>Bacteria</taxon>
        <taxon>Candidatus Chisholmiibacteriota</taxon>
    </lineage>
</organism>
<sequence>MDRFVIIVPFNNPVHWPADYNLQTCYALAAQGHHVLAILWAEPKTLRTIVSDLLHGRSYRFIFRKRRVTFIQVVHFLPFPRFRLINTANQLINVWLIRLFLWLCYLQHLRMLWIFSPEFAFLSRFFGPSFFVVYDCVEYFSSVDPQLHKKIKQNEFRLIHTADLVAVNSKTLFDLYRTTRPDIALVPQGFALDAFTSSETAAKRRLPFPTDKPVIGYVGGMNFRLDFSLLHELVGHCKNYSFVFVGPRQIHPVDTGLNTMGHIQRLLAQRNVHWIDVQPRKTLAYLMRAFDVALIPYDIRQEFNRFCFPMKILEYFYLGKPVVSTPIQELIRLSPFVSIASNASEFHRQIRDILKNGWSKQLQKKQRQFAIDNSWENKIEKIFSHLEKRTFHE</sequence>
<dbReference type="GO" id="GO:0016757">
    <property type="term" value="F:glycosyltransferase activity"/>
    <property type="evidence" value="ECO:0007669"/>
    <property type="project" value="TreeGrafter"/>
</dbReference>